<evidence type="ECO:0000313" key="2">
    <source>
        <dbReference type="EMBL" id="TYJ98698.1"/>
    </source>
</evidence>
<accession>A0A5D3BKG6</accession>
<protein>
    <recommendedName>
        <fullName evidence="4">Envelope-like protein</fullName>
    </recommendedName>
</protein>
<organism evidence="2 3">
    <name type="scientific">Cucumis melo var. makuwa</name>
    <name type="common">Oriental melon</name>
    <dbReference type="NCBI Taxonomy" id="1194695"/>
    <lineage>
        <taxon>Eukaryota</taxon>
        <taxon>Viridiplantae</taxon>
        <taxon>Streptophyta</taxon>
        <taxon>Embryophyta</taxon>
        <taxon>Tracheophyta</taxon>
        <taxon>Spermatophyta</taxon>
        <taxon>Magnoliopsida</taxon>
        <taxon>eudicotyledons</taxon>
        <taxon>Gunneridae</taxon>
        <taxon>Pentapetalae</taxon>
        <taxon>rosids</taxon>
        <taxon>fabids</taxon>
        <taxon>Cucurbitales</taxon>
        <taxon>Cucurbitaceae</taxon>
        <taxon>Benincaseae</taxon>
        <taxon>Cucumis</taxon>
    </lineage>
</organism>
<feature type="compositionally biased region" description="Basic and acidic residues" evidence="1">
    <location>
        <begin position="139"/>
        <end position="154"/>
    </location>
</feature>
<evidence type="ECO:0000313" key="3">
    <source>
        <dbReference type="Proteomes" id="UP000321947"/>
    </source>
</evidence>
<name>A0A5D3BKG6_CUCMM</name>
<dbReference type="EMBL" id="SSTD01017952">
    <property type="protein sequence ID" value="TYJ98698.1"/>
    <property type="molecule type" value="Genomic_DNA"/>
</dbReference>
<feature type="compositionally biased region" description="Basic and acidic residues" evidence="1">
    <location>
        <begin position="107"/>
        <end position="117"/>
    </location>
</feature>
<dbReference type="AlphaFoldDB" id="A0A5D3BKG6"/>
<sequence>MVDIFTKPLDASSFEHSRASLGKNQVTLSDSSSVSLHDENVAGFFIDNIKSERVVSESYMSEMDSDERDEVPLARLSLFLSCPPIDVQQSVPDPDHVSQSSDNVGENIHENVGKHVEPNNNSAPNGVEPNESVPPTEPEQPRADQKSKMTKTQEGRPMVTTKTGRKKILPNIPSVPIDGISFRLKESVQRWNFSVALGTFLYQILNDDLVDVGLLIYNQLLRYVGTFGVKIPIPLPQLFSSLLGHQNTDILTTSDAPGPNQKTLSLTYRLFQGSHVPLLEHDIKPSRKPRVFDTDDVDENVGFFLHCDLAFRIINMFTAKSRAEIHL</sequence>
<dbReference type="Proteomes" id="UP000321947">
    <property type="component" value="Unassembled WGS sequence"/>
</dbReference>
<proteinExistence type="predicted"/>
<gene>
    <name evidence="2" type="ORF">E5676_scaffold429G00370</name>
</gene>
<comment type="caution">
    <text evidence="2">The sequence shown here is derived from an EMBL/GenBank/DDBJ whole genome shotgun (WGS) entry which is preliminary data.</text>
</comment>
<reference evidence="2 3" key="1">
    <citation type="submission" date="2019-08" db="EMBL/GenBank/DDBJ databases">
        <title>Draft genome sequences of two oriental melons (Cucumis melo L. var makuwa).</title>
        <authorList>
            <person name="Kwon S.-Y."/>
        </authorList>
    </citation>
    <scope>NUCLEOTIDE SEQUENCE [LARGE SCALE GENOMIC DNA]</scope>
    <source>
        <strain evidence="3">cv. Chang Bougi</strain>
        <tissue evidence="2">Leaf</tissue>
    </source>
</reference>
<evidence type="ECO:0000256" key="1">
    <source>
        <dbReference type="SAM" id="MobiDB-lite"/>
    </source>
</evidence>
<evidence type="ECO:0008006" key="4">
    <source>
        <dbReference type="Google" id="ProtNLM"/>
    </source>
</evidence>
<feature type="region of interest" description="Disordered" evidence="1">
    <location>
        <begin position="86"/>
        <end position="162"/>
    </location>
</feature>
<feature type="compositionally biased region" description="Polar residues" evidence="1">
    <location>
        <begin position="87"/>
        <end position="104"/>
    </location>
</feature>